<reference evidence="1 2" key="1">
    <citation type="submission" date="2019-08" db="EMBL/GenBank/DDBJ databases">
        <title>Archangium and Cystobacter genomes.</title>
        <authorList>
            <person name="Chen I.-C.K."/>
            <person name="Wielgoss S."/>
        </authorList>
    </citation>
    <scope>NUCLEOTIDE SEQUENCE [LARGE SCALE GENOMIC DNA]</scope>
    <source>
        <strain evidence="1 2">Cbm 6</strain>
    </source>
</reference>
<protein>
    <recommendedName>
        <fullName evidence="3">CMP/dCMP-type deaminase domain-containing protein</fullName>
    </recommendedName>
</protein>
<proteinExistence type="predicted"/>
<keyword evidence="2" id="KW-1185">Reference proteome</keyword>
<dbReference type="Gene3D" id="3.40.140.10">
    <property type="entry name" value="Cytidine Deaminase, domain 2"/>
    <property type="match status" value="1"/>
</dbReference>
<evidence type="ECO:0000313" key="1">
    <source>
        <dbReference type="EMBL" id="WNG53099.1"/>
    </source>
</evidence>
<organism evidence="1 2">
    <name type="scientific">Archangium minus</name>
    <dbReference type="NCBI Taxonomy" id="83450"/>
    <lineage>
        <taxon>Bacteria</taxon>
        <taxon>Pseudomonadati</taxon>
        <taxon>Myxococcota</taxon>
        <taxon>Myxococcia</taxon>
        <taxon>Myxococcales</taxon>
        <taxon>Cystobacterineae</taxon>
        <taxon>Archangiaceae</taxon>
        <taxon>Archangium</taxon>
    </lineage>
</organism>
<sequence>MYASTVPCAMCTGAIFWGGVRRVAFALFSGLGVPRGAETRGAC</sequence>
<accession>A0ABY9XCL9</accession>
<evidence type="ECO:0000313" key="2">
    <source>
        <dbReference type="Proteomes" id="UP001611383"/>
    </source>
</evidence>
<gene>
    <name evidence="1" type="ORF">F0U60_53920</name>
</gene>
<evidence type="ECO:0008006" key="3">
    <source>
        <dbReference type="Google" id="ProtNLM"/>
    </source>
</evidence>
<name>A0ABY9XCL9_9BACT</name>
<dbReference type="SUPFAM" id="SSF53927">
    <property type="entry name" value="Cytidine deaminase-like"/>
    <property type="match status" value="1"/>
</dbReference>
<dbReference type="Proteomes" id="UP001611383">
    <property type="component" value="Chromosome"/>
</dbReference>
<dbReference type="InterPro" id="IPR016193">
    <property type="entry name" value="Cytidine_deaminase-like"/>
</dbReference>
<dbReference type="EMBL" id="CP043494">
    <property type="protein sequence ID" value="WNG53099.1"/>
    <property type="molecule type" value="Genomic_DNA"/>
</dbReference>